<dbReference type="InterPro" id="IPR001173">
    <property type="entry name" value="Glyco_trans_2-like"/>
</dbReference>
<comment type="caution">
    <text evidence="2">The sequence shown here is derived from an EMBL/GenBank/DDBJ whole genome shotgun (WGS) entry which is preliminary data.</text>
</comment>
<organism evidence="2 3">
    <name type="scientific">Scytonema millei VB511283</name>
    <dbReference type="NCBI Taxonomy" id="1245923"/>
    <lineage>
        <taxon>Bacteria</taxon>
        <taxon>Bacillati</taxon>
        <taxon>Cyanobacteriota</taxon>
        <taxon>Cyanophyceae</taxon>
        <taxon>Nostocales</taxon>
        <taxon>Scytonemataceae</taxon>
        <taxon>Scytonema</taxon>
    </lineage>
</organism>
<evidence type="ECO:0000313" key="3">
    <source>
        <dbReference type="Proteomes" id="UP000031532"/>
    </source>
</evidence>
<dbReference type="SUPFAM" id="SSF53448">
    <property type="entry name" value="Nucleotide-diphospho-sugar transferases"/>
    <property type="match status" value="1"/>
</dbReference>
<dbReference type="Proteomes" id="UP000031532">
    <property type="component" value="Unassembled WGS sequence"/>
</dbReference>
<reference evidence="2 3" key="1">
    <citation type="journal article" date="2015" name="Genome Announc.">
        <title>Draft Genome Sequence of the Terrestrial Cyanobacterium Scytonema millei VB511283, Isolated from Eastern India.</title>
        <authorList>
            <person name="Sen D."/>
            <person name="Chandrababunaidu M.M."/>
            <person name="Singh D."/>
            <person name="Sanghi N."/>
            <person name="Ghorai A."/>
            <person name="Mishra G.P."/>
            <person name="Madduluri M."/>
            <person name="Adhikary S.P."/>
            <person name="Tripathy S."/>
        </authorList>
    </citation>
    <scope>NUCLEOTIDE SEQUENCE [LARGE SCALE GENOMIC DNA]</scope>
    <source>
        <strain evidence="2 3">VB511283</strain>
    </source>
</reference>
<dbReference type="PANTHER" id="PTHR43685">
    <property type="entry name" value="GLYCOSYLTRANSFERASE"/>
    <property type="match status" value="1"/>
</dbReference>
<dbReference type="OrthoDB" id="9812327at2"/>
<gene>
    <name evidence="2" type="ORF">QH73_0009485</name>
</gene>
<dbReference type="EMBL" id="JTJC03000002">
    <property type="protein sequence ID" value="NHC34889.1"/>
    <property type="molecule type" value="Genomic_DNA"/>
</dbReference>
<dbReference type="PANTHER" id="PTHR43685:SF2">
    <property type="entry name" value="GLYCOSYLTRANSFERASE 2-LIKE DOMAIN-CONTAINING PROTEIN"/>
    <property type="match status" value="1"/>
</dbReference>
<accession>A0A9X5I4R5</accession>
<name>A0A9X5I4R5_9CYAN</name>
<evidence type="ECO:0000259" key="1">
    <source>
        <dbReference type="Pfam" id="PF00535"/>
    </source>
</evidence>
<dbReference type="AlphaFoldDB" id="A0A9X5I4R5"/>
<dbReference type="Pfam" id="PF00535">
    <property type="entry name" value="Glycos_transf_2"/>
    <property type="match status" value="1"/>
</dbReference>
<dbReference type="CDD" id="cd00761">
    <property type="entry name" value="Glyco_tranf_GTA_type"/>
    <property type="match status" value="1"/>
</dbReference>
<proteinExistence type="predicted"/>
<protein>
    <submittedName>
        <fullName evidence="2">Glycosyltransferase family 2 protein</fullName>
    </submittedName>
</protein>
<dbReference type="InterPro" id="IPR050834">
    <property type="entry name" value="Glycosyltransf_2"/>
</dbReference>
<dbReference type="InterPro" id="IPR029044">
    <property type="entry name" value="Nucleotide-diphossugar_trans"/>
</dbReference>
<dbReference type="Gene3D" id="3.90.550.10">
    <property type="entry name" value="Spore Coat Polysaccharide Biosynthesis Protein SpsA, Chain A"/>
    <property type="match status" value="1"/>
</dbReference>
<evidence type="ECO:0000313" key="2">
    <source>
        <dbReference type="EMBL" id="NHC34889.1"/>
    </source>
</evidence>
<sequence length="307" mass="35749">MQLLVSIITIFLNAEDYIEEAIASAIAQSYDVWELLLVDDGSTDGSSKIARDYSDRYPEKIRYLEHSGHENRGMSASRNLGIQHARGDYIAFLDADDVYLPDKIAQQVAILESHPEVGLVCGRTKWWYSWTGNESDRLRDFLQKYALPLNTVISPPAILILFLKDEWASLCDILVRRQAVETVNGYETSFRGMYEDQAFHAKLCLKYPAFVSSQCWYLYRQHSQACTTDSHVSGKTLAARQIFLTWLEDYLAKSGLQQSEVWRVVQQQLFPYRHPHLHRLWLKWRFGIVWRGQKMWKKFGSVFNFNF</sequence>
<keyword evidence="3" id="KW-1185">Reference proteome</keyword>
<feature type="domain" description="Glycosyltransferase 2-like" evidence="1">
    <location>
        <begin position="6"/>
        <end position="136"/>
    </location>
</feature>